<accession>A0ABX2ISW0</accession>
<gene>
    <name evidence="2" type="ORF">HRQ87_01020</name>
</gene>
<keyword evidence="3" id="KW-1185">Reference proteome</keyword>
<feature type="signal peptide" evidence="1">
    <location>
        <begin position="1"/>
        <end position="26"/>
    </location>
</feature>
<evidence type="ECO:0000313" key="2">
    <source>
        <dbReference type="EMBL" id="NSX53376.1"/>
    </source>
</evidence>
<organism evidence="2 3">
    <name type="scientific">Parasulfitobacter algicola</name>
    <dbReference type="NCBI Taxonomy" id="2614809"/>
    <lineage>
        <taxon>Bacteria</taxon>
        <taxon>Pseudomonadati</taxon>
        <taxon>Pseudomonadota</taxon>
        <taxon>Alphaproteobacteria</taxon>
        <taxon>Rhodobacterales</taxon>
        <taxon>Roseobacteraceae</taxon>
        <taxon>Parasulfitobacter</taxon>
    </lineage>
</organism>
<evidence type="ECO:0000313" key="3">
    <source>
        <dbReference type="Proteomes" id="UP000777935"/>
    </source>
</evidence>
<protein>
    <submittedName>
        <fullName evidence="2">Uncharacterized protein</fullName>
    </submittedName>
</protein>
<dbReference type="Proteomes" id="UP000777935">
    <property type="component" value="Unassembled WGS sequence"/>
</dbReference>
<evidence type="ECO:0000256" key="1">
    <source>
        <dbReference type="SAM" id="SignalP"/>
    </source>
</evidence>
<dbReference type="EMBL" id="JABUFE010000001">
    <property type="protein sequence ID" value="NSX53376.1"/>
    <property type="molecule type" value="Genomic_DNA"/>
</dbReference>
<keyword evidence="1" id="KW-0732">Signal</keyword>
<proteinExistence type="predicted"/>
<sequence length="154" mass="17729">MSRYIMSLGLALIIAVTGVATAPAQADENDIAKIVAGIATIAILGSVINNGDDNGGSKVYYRYRGYDRDDDDRDYRRPNRRHSKNLPAKCFRAYQTRDGVRRGFGKRCMEKNYRHVDRLPRFCLTRVRTPDGKRNFFKARCLRKEGYNLGRNRY</sequence>
<reference evidence="2 3" key="1">
    <citation type="submission" date="2020-06" db="EMBL/GenBank/DDBJ databases">
        <title>Sulfitobacter algicola sp. nov., isolated from green algae.</title>
        <authorList>
            <person name="Wang C."/>
        </authorList>
    </citation>
    <scope>NUCLEOTIDE SEQUENCE [LARGE SCALE GENOMIC DNA]</scope>
    <source>
        <strain evidence="2 3">1151</strain>
    </source>
</reference>
<feature type="chain" id="PRO_5045225144" evidence="1">
    <location>
        <begin position="27"/>
        <end position="154"/>
    </location>
</feature>
<name>A0ABX2ISW0_9RHOB</name>
<comment type="caution">
    <text evidence="2">The sequence shown here is derived from an EMBL/GenBank/DDBJ whole genome shotgun (WGS) entry which is preliminary data.</text>
</comment>
<dbReference type="RefSeq" id="WP_174134492.1">
    <property type="nucleotide sequence ID" value="NZ_JABUFE010000001.1"/>
</dbReference>